<dbReference type="STRING" id="824.CGRAC_0190"/>
<dbReference type="InterPro" id="IPR013559">
    <property type="entry name" value="YheO"/>
</dbReference>
<protein>
    <submittedName>
        <fullName evidence="3">YheO-like protein</fullName>
    </submittedName>
</protein>
<comment type="caution">
    <text evidence="3">The sequence shown here is derived from an EMBL/GenBank/DDBJ whole genome shotgun (WGS) entry which is preliminary data.</text>
</comment>
<dbReference type="RefSeq" id="WP_005868978.1">
    <property type="nucleotide sequence ID" value="NZ_ACYG01000004.1"/>
</dbReference>
<evidence type="ECO:0000313" key="4">
    <source>
        <dbReference type="Proteomes" id="UP000005709"/>
    </source>
</evidence>
<keyword evidence="4" id="KW-1185">Reference proteome</keyword>
<dbReference type="eggNOG" id="COG2964">
    <property type="taxonomic scope" value="Bacteria"/>
</dbReference>
<dbReference type="OrthoDB" id="9796595at2"/>
<proteinExistence type="predicted"/>
<feature type="domain" description="Transcriptional regulator DauR-like HTH" evidence="2">
    <location>
        <begin position="184"/>
        <end position="238"/>
    </location>
</feature>
<evidence type="ECO:0000313" key="3">
    <source>
        <dbReference type="EMBL" id="EEV18994.1"/>
    </source>
</evidence>
<dbReference type="PANTHER" id="PTHR35568">
    <property type="entry name" value="TRANSCRIPTIONAL REGULATOR DAUR"/>
    <property type="match status" value="1"/>
</dbReference>
<name>C8PDS2_9BACT</name>
<organism evidence="3 4">
    <name type="scientific">Campylobacter gracilis RM3268</name>
    <dbReference type="NCBI Taxonomy" id="553220"/>
    <lineage>
        <taxon>Bacteria</taxon>
        <taxon>Pseudomonadati</taxon>
        <taxon>Campylobacterota</taxon>
        <taxon>Epsilonproteobacteria</taxon>
        <taxon>Campylobacterales</taxon>
        <taxon>Campylobacteraceae</taxon>
        <taxon>Campylobacter</taxon>
    </lineage>
</organism>
<dbReference type="InterPro" id="IPR039446">
    <property type="entry name" value="DauR-like"/>
</dbReference>
<dbReference type="InterPro" id="IPR039445">
    <property type="entry name" value="DauR-like_HTH"/>
</dbReference>
<dbReference type="AlphaFoldDB" id="C8PDS2"/>
<gene>
    <name evidence="3" type="ORF">CAMGR0001_0628</name>
</gene>
<dbReference type="Pfam" id="PF13309">
    <property type="entry name" value="HTH_22"/>
    <property type="match status" value="1"/>
</dbReference>
<dbReference type="Proteomes" id="UP000005709">
    <property type="component" value="Unassembled WGS sequence"/>
</dbReference>
<dbReference type="PANTHER" id="PTHR35568:SF1">
    <property type="entry name" value="TRANSCRIPTIONAL REGULATOR DAUR"/>
    <property type="match status" value="1"/>
</dbReference>
<dbReference type="Pfam" id="PF08348">
    <property type="entry name" value="PAS_6"/>
    <property type="match status" value="1"/>
</dbReference>
<reference evidence="3 4" key="1">
    <citation type="submission" date="2009-07" db="EMBL/GenBank/DDBJ databases">
        <authorList>
            <person name="Madupu R."/>
            <person name="Sebastian Y."/>
            <person name="Durkin A.S."/>
            <person name="Torralba M."/>
            <person name="Methe B."/>
            <person name="Sutton G.G."/>
            <person name="Strausberg R.L."/>
            <person name="Nelson K.E."/>
        </authorList>
    </citation>
    <scope>NUCLEOTIDE SEQUENCE [LARGE SCALE GENOMIC DNA]</scope>
    <source>
        <strain evidence="3 4">RM3268</strain>
    </source>
</reference>
<evidence type="ECO:0000259" key="2">
    <source>
        <dbReference type="Pfam" id="PF13309"/>
    </source>
</evidence>
<accession>C8PDS2</accession>
<feature type="domain" description="YheO-like" evidence="1">
    <location>
        <begin position="12"/>
        <end position="120"/>
    </location>
</feature>
<dbReference type="EMBL" id="ACYG01000004">
    <property type="protein sequence ID" value="EEV18994.1"/>
    <property type="molecule type" value="Genomic_DNA"/>
</dbReference>
<sequence length="245" mass="26764">MKFQEPELNQLLQTFIPTAHLIKNTIGDCEVVIHDMSTPQSSVVFVLGDVTGRRIGQSFDHLVKDVLLSKNFENDCTANYYFTAQNGKLIRSSTSLIRGADGKVVGALCVNIDTSSAMAAYKAIKDLLPNAKLDSKELQGANFTDGSCNSAALDGASLKDGINLETQSSNDSQQNILDIVQDLIASATHDLDVEGMKKEDRKRIVKFLVQKGIFEVKGAVELVAKALKTQKVTIYSYMDEVKKEG</sequence>
<evidence type="ECO:0000259" key="1">
    <source>
        <dbReference type="Pfam" id="PF08348"/>
    </source>
</evidence>